<accession>A0A1H4W1V2</accession>
<evidence type="ECO:0000313" key="2">
    <source>
        <dbReference type="EMBL" id="SEC87286.1"/>
    </source>
</evidence>
<feature type="region of interest" description="Disordered" evidence="1">
    <location>
        <begin position="1"/>
        <end position="46"/>
    </location>
</feature>
<proteinExistence type="predicted"/>
<feature type="compositionally biased region" description="Polar residues" evidence="1">
    <location>
        <begin position="1"/>
        <end position="11"/>
    </location>
</feature>
<gene>
    <name evidence="2" type="ORF">SAMN05443244_4010</name>
</gene>
<dbReference type="RefSeq" id="WP_074656188.1">
    <property type="nucleotide sequence ID" value="NZ_FNSD01000002.1"/>
</dbReference>
<evidence type="ECO:0000313" key="3">
    <source>
        <dbReference type="Proteomes" id="UP000182409"/>
    </source>
</evidence>
<protein>
    <submittedName>
        <fullName evidence="2">Uncharacterized protein</fullName>
    </submittedName>
</protein>
<dbReference type="OrthoDB" id="9937642at2"/>
<name>A0A1H4W1V2_9BACT</name>
<reference evidence="2 3" key="1">
    <citation type="submission" date="2016-10" db="EMBL/GenBank/DDBJ databases">
        <authorList>
            <person name="de Groot N.N."/>
        </authorList>
    </citation>
    <scope>NUCLEOTIDE SEQUENCE [LARGE SCALE GENOMIC DNA]</scope>
    <source>
        <strain evidence="2 3">AB35.6</strain>
    </source>
</reference>
<dbReference type="AlphaFoldDB" id="A0A1H4W1V2"/>
<evidence type="ECO:0000256" key="1">
    <source>
        <dbReference type="SAM" id="MobiDB-lite"/>
    </source>
</evidence>
<sequence>MPTATKTSGSQFDAILAPRRKPLSEPVAERGIEAPSKSAGKLAKSKDPDFRTTTLYLRKKTLANCEHRLKINDDERDMSELVEELMNNWLKEN</sequence>
<dbReference type="Proteomes" id="UP000182409">
    <property type="component" value="Unassembled WGS sequence"/>
</dbReference>
<organism evidence="2 3">
    <name type="scientific">Terriglobus roseus</name>
    <dbReference type="NCBI Taxonomy" id="392734"/>
    <lineage>
        <taxon>Bacteria</taxon>
        <taxon>Pseudomonadati</taxon>
        <taxon>Acidobacteriota</taxon>
        <taxon>Terriglobia</taxon>
        <taxon>Terriglobales</taxon>
        <taxon>Acidobacteriaceae</taxon>
        <taxon>Terriglobus</taxon>
    </lineage>
</organism>
<dbReference type="EMBL" id="FNSD01000002">
    <property type="protein sequence ID" value="SEC87286.1"/>
    <property type="molecule type" value="Genomic_DNA"/>
</dbReference>